<keyword evidence="10" id="KW-0472">Membrane</keyword>
<dbReference type="PANTHER" id="PTHR24363:SF0">
    <property type="entry name" value="SERINE_THREONINE KINASE LIKE DOMAIN CONTAINING 1"/>
    <property type="match status" value="1"/>
</dbReference>
<evidence type="ECO:0000256" key="10">
    <source>
        <dbReference type="SAM" id="Phobius"/>
    </source>
</evidence>
<keyword evidence="13" id="KW-1185">Reference proteome</keyword>
<evidence type="ECO:0000256" key="8">
    <source>
        <dbReference type="ARBA" id="ARBA00048679"/>
    </source>
</evidence>
<evidence type="ECO:0000256" key="3">
    <source>
        <dbReference type="ARBA" id="ARBA00022679"/>
    </source>
</evidence>
<evidence type="ECO:0000256" key="7">
    <source>
        <dbReference type="ARBA" id="ARBA00047899"/>
    </source>
</evidence>
<keyword evidence="4 9" id="KW-0547">Nucleotide-binding</keyword>
<evidence type="ECO:0000313" key="13">
    <source>
        <dbReference type="Proteomes" id="UP001231941"/>
    </source>
</evidence>
<dbReference type="PROSITE" id="PS00107">
    <property type="entry name" value="PROTEIN_KINASE_ATP"/>
    <property type="match status" value="1"/>
</dbReference>
<name>A0ABT9J7H7_9BACL</name>
<evidence type="ECO:0000259" key="11">
    <source>
        <dbReference type="PROSITE" id="PS50011"/>
    </source>
</evidence>
<keyword evidence="2 12" id="KW-0723">Serine/threonine-protein kinase</keyword>
<organism evidence="12 13">
    <name type="scientific">Chengkuizengella axinellae</name>
    <dbReference type="NCBI Taxonomy" id="3064388"/>
    <lineage>
        <taxon>Bacteria</taxon>
        <taxon>Bacillati</taxon>
        <taxon>Bacillota</taxon>
        <taxon>Bacilli</taxon>
        <taxon>Bacillales</taxon>
        <taxon>Paenibacillaceae</taxon>
        <taxon>Chengkuizengella</taxon>
    </lineage>
</organism>
<accession>A0ABT9J7H7</accession>
<protein>
    <recommendedName>
        <fullName evidence="1">non-specific serine/threonine protein kinase</fullName>
        <ecNumber evidence="1">2.7.11.1</ecNumber>
    </recommendedName>
</protein>
<dbReference type="EMBL" id="JAVAMP010000021">
    <property type="protein sequence ID" value="MDP5276960.1"/>
    <property type="molecule type" value="Genomic_DNA"/>
</dbReference>
<comment type="catalytic activity">
    <reaction evidence="7">
        <text>L-threonyl-[protein] + ATP = O-phospho-L-threonyl-[protein] + ADP + H(+)</text>
        <dbReference type="Rhea" id="RHEA:46608"/>
        <dbReference type="Rhea" id="RHEA-COMP:11060"/>
        <dbReference type="Rhea" id="RHEA-COMP:11605"/>
        <dbReference type="ChEBI" id="CHEBI:15378"/>
        <dbReference type="ChEBI" id="CHEBI:30013"/>
        <dbReference type="ChEBI" id="CHEBI:30616"/>
        <dbReference type="ChEBI" id="CHEBI:61977"/>
        <dbReference type="ChEBI" id="CHEBI:456216"/>
        <dbReference type="EC" id="2.7.11.1"/>
    </reaction>
</comment>
<dbReference type="InterPro" id="IPR017441">
    <property type="entry name" value="Protein_kinase_ATP_BS"/>
</dbReference>
<comment type="catalytic activity">
    <reaction evidence="8">
        <text>L-seryl-[protein] + ATP = O-phospho-L-seryl-[protein] + ADP + H(+)</text>
        <dbReference type="Rhea" id="RHEA:17989"/>
        <dbReference type="Rhea" id="RHEA-COMP:9863"/>
        <dbReference type="Rhea" id="RHEA-COMP:11604"/>
        <dbReference type="ChEBI" id="CHEBI:15378"/>
        <dbReference type="ChEBI" id="CHEBI:29999"/>
        <dbReference type="ChEBI" id="CHEBI:30616"/>
        <dbReference type="ChEBI" id="CHEBI:83421"/>
        <dbReference type="ChEBI" id="CHEBI:456216"/>
        <dbReference type="EC" id="2.7.11.1"/>
    </reaction>
</comment>
<dbReference type="InterPro" id="IPR000719">
    <property type="entry name" value="Prot_kinase_dom"/>
</dbReference>
<gene>
    <name evidence="12" type="ORF">Q5Y73_22955</name>
</gene>
<keyword evidence="5 12" id="KW-0418">Kinase</keyword>
<dbReference type="PROSITE" id="PS50011">
    <property type="entry name" value="PROTEIN_KINASE_DOM"/>
    <property type="match status" value="1"/>
</dbReference>
<dbReference type="PANTHER" id="PTHR24363">
    <property type="entry name" value="SERINE/THREONINE PROTEIN KINASE"/>
    <property type="match status" value="1"/>
</dbReference>
<keyword evidence="12" id="KW-0032">Aminotransferase</keyword>
<feature type="transmembrane region" description="Helical" evidence="10">
    <location>
        <begin position="282"/>
        <end position="302"/>
    </location>
</feature>
<dbReference type="GO" id="GO:0004674">
    <property type="term" value="F:protein serine/threonine kinase activity"/>
    <property type="evidence" value="ECO:0007669"/>
    <property type="project" value="UniProtKB-KW"/>
</dbReference>
<dbReference type="EC" id="2.7.11.1" evidence="1"/>
<evidence type="ECO:0000256" key="1">
    <source>
        <dbReference type="ARBA" id="ARBA00012513"/>
    </source>
</evidence>
<evidence type="ECO:0000256" key="4">
    <source>
        <dbReference type="ARBA" id="ARBA00022741"/>
    </source>
</evidence>
<dbReference type="InterPro" id="IPR011009">
    <property type="entry name" value="Kinase-like_dom_sf"/>
</dbReference>
<feature type="binding site" evidence="9">
    <location>
        <position position="55"/>
    </location>
    <ligand>
        <name>ATP</name>
        <dbReference type="ChEBI" id="CHEBI:30616"/>
    </ligand>
</feature>
<proteinExistence type="predicted"/>
<dbReference type="RefSeq" id="WP_305994258.1">
    <property type="nucleotide sequence ID" value="NZ_JAVAMP010000021.1"/>
</dbReference>
<dbReference type="SMART" id="SM00220">
    <property type="entry name" value="S_TKc"/>
    <property type="match status" value="1"/>
</dbReference>
<dbReference type="Gene3D" id="1.10.510.10">
    <property type="entry name" value="Transferase(Phosphotransferase) domain 1"/>
    <property type="match status" value="1"/>
</dbReference>
<evidence type="ECO:0000256" key="9">
    <source>
        <dbReference type="PROSITE-ProRule" id="PRU10141"/>
    </source>
</evidence>
<keyword evidence="10" id="KW-1133">Transmembrane helix</keyword>
<sequence>MITSSNDIPKLVLHPGFKVIGKWSGNSYTIQRLLGEGTSGKVYLVKCNQKCFALKVGLDDLSLQSEINVLKKVNEELGSSERIFVESDDFELQGDVFPYYIMKYIQGVDAKTYIQRNGYQWFYLIGMNILNQLQQLHKKNWIFGDIKVENMIVSDYGSVTLIDYGGVTAKGRSVKQFTEIYDRGYWGKGNRKADEAYDLFSFAILCLILMDSISLSEIKSEQKKGAYLLKRAKMNPSCKHMIPFFEKAIYGKFQSTGHACDEWKKLMYGAGFEQSKSIILPWLEPALASSIFVFLLTLYLSFMH</sequence>
<reference evidence="12 13" key="1">
    <citation type="submission" date="2023-08" db="EMBL/GenBank/DDBJ databases">
        <authorList>
            <person name="Park J.-S."/>
        </authorList>
    </citation>
    <scope>NUCLEOTIDE SEQUENCE [LARGE SCALE GENOMIC DNA]</scope>
    <source>
        <strain evidence="12 13">2205SS18-9</strain>
    </source>
</reference>
<evidence type="ECO:0000256" key="5">
    <source>
        <dbReference type="ARBA" id="ARBA00022777"/>
    </source>
</evidence>
<feature type="domain" description="Protein kinase" evidence="11">
    <location>
        <begin position="28"/>
        <end position="304"/>
    </location>
</feature>
<comment type="caution">
    <text evidence="12">The sequence shown here is derived from an EMBL/GenBank/DDBJ whole genome shotgun (WGS) entry which is preliminary data.</text>
</comment>
<dbReference type="SUPFAM" id="SSF56112">
    <property type="entry name" value="Protein kinase-like (PK-like)"/>
    <property type="match status" value="1"/>
</dbReference>
<evidence type="ECO:0000256" key="6">
    <source>
        <dbReference type="ARBA" id="ARBA00022840"/>
    </source>
</evidence>
<dbReference type="GO" id="GO:0008483">
    <property type="term" value="F:transaminase activity"/>
    <property type="evidence" value="ECO:0007669"/>
    <property type="project" value="UniProtKB-KW"/>
</dbReference>
<keyword evidence="3" id="KW-0808">Transferase</keyword>
<evidence type="ECO:0000313" key="12">
    <source>
        <dbReference type="EMBL" id="MDP5276960.1"/>
    </source>
</evidence>
<evidence type="ECO:0000256" key="2">
    <source>
        <dbReference type="ARBA" id="ARBA00022527"/>
    </source>
</evidence>
<dbReference type="Proteomes" id="UP001231941">
    <property type="component" value="Unassembled WGS sequence"/>
</dbReference>
<keyword evidence="10" id="KW-0812">Transmembrane</keyword>
<dbReference type="Pfam" id="PF00069">
    <property type="entry name" value="Pkinase"/>
    <property type="match status" value="1"/>
</dbReference>
<keyword evidence="6 9" id="KW-0067">ATP-binding</keyword>